<feature type="compositionally biased region" description="Basic and acidic residues" evidence="1">
    <location>
        <begin position="66"/>
        <end position="79"/>
    </location>
</feature>
<sequence length="270" mass="29603">MGDSEAEGAETEPLVRRDHLTQNHLNNKLNKIPENSCGDNIINNKNIENRVSRVPRDKRPRLSLVPERDDTSSEDDLRQNKGQRSWGESPTAMCPFFGVKNYLHNFYEKDDITNPALYEDIQPEQVFWIKTDSGCSSGVFRLSLILGCLILLLGCVAFVVAACAARRTLIVTTGNGGVSVMNRLAAVHNAQVDALLLVGLVAVTLGSTVVAAALISKTFCSKAEETYGAFRFGQVIQEPPISPIDKKVPATASLTQLNIPWYAYITPLPC</sequence>
<dbReference type="Pfam" id="PF14927">
    <property type="entry name" value="Neurensin"/>
    <property type="match status" value="1"/>
</dbReference>
<dbReference type="InterPro" id="IPR024883">
    <property type="entry name" value="Neurensin"/>
</dbReference>
<evidence type="ECO:0000313" key="4">
    <source>
        <dbReference type="Proteomes" id="UP001497623"/>
    </source>
</evidence>
<keyword evidence="4" id="KW-1185">Reference proteome</keyword>
<evidence type="ECO:0000256" key="2">
    <source>
        <dbReference type="SAM" id="Phobius"/>
    </source>
</evidence>
<dbReference type="GO" id="GO:0043025">
    <property type="term" value="C:neuronal cell body"/>
    <property type="evidence" value="ECO:0007669"/>
    <property type="project" value="TreeGrafter"/>
</dbReference>
<protein>
    <submittedName>
        <fullName evidence="3">Uncharacterized protein</fullName>
    </submittedName>
</protein>
<gene>
    <name evidence="3" type="ORF">MNOR_LOCUS12410</name>
</gene>
<keyword evidence="2" id="KW-0472">Membrane</keyword>
<dbReference type="GO" id="GO:0043005">
    <property type="term" value="C:neuron projection"/>
    <property type="evidence" value="ECO:0007669"/>
    <property type="project" value="TreeGrafter"/>
</dbReference>
<name>A0AAV2QFL4_MEGNR</name>
<dbReference type="PANTHER" id="PTHR14796">
    <property type="entry name" value="NEURENSIN 1-RELATED"/>
    <property type="match status" value="1"/>
</dbReference>
<keyword evidence="2" id="KW-0812">Transmembrane</keyword>
<evidence type="ECO:0000313" key="3">
    <source>
        <dbReference type="EMBL" id="CAL4084398.1"/>
    </source>
</evidence>
<reference evidence="3 4" key="1">
    <citation type="submission" date="2024-05" db="EMBL/GenBank/DDBJ databases">
        <authorList>
            <person name="Wallberg A."/>
        </authorList>
    </citation>
    <scope>NUCLEOTIDE SEQUENCE [LARGE SCALE GENOMIC DNA]</scope>
</reference>
<organism evidence="3 4">
    <name type="scientific">Meganyctiphanes norvegica</name>
    <name type="common">Northern krill</name>
    <name type="synonym">Thysanopoda norvegica</name>
    <dbReference type="NCBI Taxonomy" id="48144"/>
    <lineage>
        <taxon>Eukaryota</taxon>
        <taxon>Metazoa</taxon>
        <taxon>Ecdysozoa</taxon>
        <taxon>Arthropoda</taxon>
        <taxon>Crustacea</taxon>
        <taxon>Multicrustacea</taxon>
        <taxon>Malacostraca</taxon>
        <taxon>Eumalacostraca</taxon>
        <taxon>Eucarida</taxon>
        <taxon>Euphausiacea</taxon>
        <taxon>Euphausiidae</taxon>
        <taxon>Meganyctiphanes</taxon>
    </lineage>
</organism>
<proteinExistence type="predicted"/>
<dbReference type="GO" id="GO:0007399">
    <property type="term" value="P:nervous system development"/>
    <property type="evidence" value="ECO:0007669"/>
    <property type="project" value="TreeGrafter"/>
</dbReference>
<dbReference type="GO" id="GO:0030133">
    <property type="term" value="C:transport vesicle"/>
    <property type="evidence" value="ECO:0007669"/>
    <property type="project" value="InterPro"/>
</dbReference>
<keyword evidence="2" id="KW-1133">Transmembrane helix</keyword>
<dbReference type="PANTHER" id="PTHR14796:SF3">
    <property type="entry name" value="NEURENSIN 1-LIKE-RELATED"/>
    <property type="match status" value="1"/>
</dbReference>
<feature type="transmembrane region" description="Helical" evidence="2">
    <location>
        <begin position="139"/>
        <end position="162"/>
    </location>
</feature>
<dbReference type="EMBL" id="CAXKWB010006788">
    <property type="protein sequence ID" value="CAL4084398.1"/>
    <property type="molecule type" value="Genomic_DNA"/>
</dbReference>
<comment type="caution">
    <text evidence="3">The sequence shown here is derived from an EMBL/GenBank/DDBJ whole genome shotgun (WGS) entry which is preliminary data.</text>
</comment>
<dbReference type="Proteomes" id="UP001497623">
    <property type="component" value="Unassembled WGS sequence"/>
</dbReference>
<feature type="transmembrane region" description="Helical" evidence="2">
    <location>
        <begin position="194"/>
        <end position="215"/>
    </location>
</feature>
<feature type="non-terminal residue" evidence="3">
    <location>
        <position position="270"/>
    </location>
</feature>
<accession>A0AAV2QFL4</accession>
<dbReference type="AlphaFoldDB" id="A0AAV2QFL4"/>
<feature type="region of interest" description="Disordered" evidence="1">
    <location>
        <begin position="51"/>
        <end position="87"/>
    </location>
</feature>
<evidence type="ECO:0000256" key="1">
    <source>
        <dbReference type="SAM" id="MobiDB-lite"/>
    </source>
</evidence>